<protein>
    <recommendedName>
        <fullName evidence="2">PspA-associated domain-containing protein</fullName>
    </recommendedName>
</protein>
<feature type="region of interest" description="Disordered" evidence="1">
    <location>
        <begin position="76"/>
        <end position="97"/>
    </location>
</feature>
<evidence type="ECO:0000259" key="2">
    <source>
        <dbReference type="Pfam" id="PF22743"/>
    </source>
</evidence>
<reference evidence="3" key="1">
    <citation type="submission" date="2020-02" db="EMBL/GenBank/DDBJ databases">
        <authorList>
            <person name="Meier V. D."/>
        </authorList>
    </citation>
    <scope>NUCLEOTIDE SEQUENCE</scope>
    <source>
        <strain evidence="3">AVDCRST_MAG85</strain>
    </source>
</reference>
<dbReference type="InterPro" id="IPR054437">
    <property type="entry name" value="PspA-assoc_dom"/>
</dbReference>
<feature type="domain" description="PspA-associated" evidence="2">
    <location>
        <begin position="1"/>
        <end position="92"/>
    </location>
</feature>
<evidence type="ECO:0000313" key="3">
    <source>
        <dbReference type="EMBL" id="CAA9512862.1"/>
    </source>
</evidence>
<organism evidence="3">
    <name type="scientific">uncultured Solirubrobacteraceae bacterium</name>
    <dbReference type="NCBI Taxonomy" id="1162706"/>
    <lineage>
        <taxon>Bacteria</taxon>
        <taxon>Bacillati</taxon>
        <taxon>Actinomycetota</taxon>
        <taxon>Thermoleophilia</taxon>
        <taxon>Solirubrobacterales</taxon>
        <taxon>Solirubrobacteraceae</taxon>
        <taxon>environmental samples</taxon>
    </lineage>
</organism>
<name>A0A6J4T4F0_9ACTN</name>
<evidence type="ECO:0000256" key="1">
    <source>
        <dbReference type="SAM" id="MobiDB-lite"/>
    </source>
</evidence>
<dbReference type="Pfam" id="PF22743">
    <property type="entry name" value="PspAA"/>
    <property type="match status" value="1"/>
</dbReference>
<dbReference type="AlphaFoldDB" id="A0A6J4T4F0"/>
<proteinExistence type="predicted"/>
<gene>
    <name evidence="3" type="ORF">AVDCRST_MAG85-2437</name>
</gene>
<accession>A0A6J4T4F0</accession>
<dbReference type="EMBL" id="CADCVT010000265">
    <property type="protein sequence ID" value="CAA9512862.1"/>
    <property type="molecule type" value="Genomic_DNA"/>
</dbReference>
<sequence length="97" mass="10316">MIVRIATEGQFEVSESDYETINDLDNAVVAAVDADDEERYAKAFAELIDFIRNHGTELGDDALAESDVIVPPSDTTLGEAGDHFTGEGIIPESVSGG</sequence>